<dbReference type="EMBL" id="JARAKH010000009">
    <property type="protein sequence ID" value="KAK8401145.1"/>
    <property type="molecule type" value="Genomic_DNA"/>
</dbReference>
<keyword evidence="2" id="KW-1133">Transmembrane helix</keyword>
<evidence type="ECO:0000313" key="4">
    <source>
        <dbReference type="Proteomes" id="UP001487740"/>
    </source>
</evidence>
<protein>
    <submittedName>
        <fullName evidence="3">Uncharacterized protein</fullName>
    </submittedName>
</protein>
<comment type="caution">
    <text evidence="3">The sequence shown here is derived from an EMBL/GenBank/DDBJ whole genome shotgun (WGS) entry which is preliminary data.</text>
</comment>
<evidence type="ECO:0000256" key="2">
    <source>
        <dbReference type="SAM" id="Phobius"/>
    </source>
</evidence>
<sequence length="213" mass="22416">MSGAVLRFTTSRWEGEGQAGRTRPSATCTRDLGGRHVVTQPITTQTALQTPLCLPACLPACLPVCLSSFFLACFLACFSVYALRVRSKIRGACRTNSKDVGAAWGSTGAVSDDRKNPACEGRSGLPGRARLHTSSTAVCALPTDPPPLLVPHAARLNPPGDEKIGYSSTRPPSPPVPSLSHPPPPAGFLSALPCHSLTHPNSSLHIPTLESYN</sequence>
<dbReference type="AlphaFoldDB" id="A0AAW0UQV6"/>
<proteinExistence type="predicted"/>
<dbReference type="Proteomes" id="UP001487740">
    <property type="component" value="Unassembled WGS sequence"/>
</dbReference>
<gene>
    <name evidence="3" type="ORF">O3P69_002716</name>
</gene>
<evidence type="ECO:0000313" key="3">
    <source>
        <dbReference type="EMBL" id="KAK8401145.1"/>
    </source>
</evidence>
<reference evidence="3 4" key="1">
    <citation type="submission" date="2023-03" db="EMBL/GenBank/DDBJ databases">
        <title>High-quality genome of Scylla paramamosain provides insights in environmental adaptation.</title>
        <authorList>
            <person name="Zhang L."/>
        </authorList>
    </citation>
    <scope>NUCLEOTIDE SEQUENCE [LARGE SCALE GENOMIC DNA]</scope>
    <source>
        <strain evidence="3">LZ_2023a</strain>
        <tissue evidence="3">Muscle</tissue>
    </source>
</reference>
<keyword evidence="4" id="KW-1185">Reference proteome</keyword>
<feature type="compositionally biased region" description="Pro residues" evidence="1">
    <location>
        <begin position="171"/>
        <end position="186"/>
    </location>
</feature>
<keyword evidence="2" id="KW-0472">Membrane</keyword>
<organism evidence="3 4">
    <name type="scientific">Scylla paramamosain</name>
    <name type="common">Mud crab</name>
    <dbReference type="NCBI Taxonomy" id="85552"/>
    <lineage>
        <taxon>Eukaryota</taxon>
        <taxon>Metazoa</taxon>
        <taxon>Ecdysozoa</taxon>
        <taxon>Arthropoda</taxon>
        <taxon>Crustacea</taxon>
        <taxon>Multicrustacea</taxon>
        <taxon>Malacostraca</taxon>
        <taxon>Eumalacostraca</taxon>
        <taxon>Eucarida</taxon>
        <taxon>Decapoda</taxon>
        <taxon>Pleocyemata</taxon>
        <taxon>Brachyura</taxon>
        <taxon>Eubrachyura</taxon>
        <taxon>Portunoidea</taxon>
        <taxon>Portunidae</taxon>
        <taxon>Portuninae</taxon>
        <taxon>Scylla</taxon>
    </lineage>
</organism>
<evidence type="ECO:0000256" key="1">
    <source>
        <dbReference type="SAM" id="MobiDB-lite"/>
    </source>
</evidence>
<name>A0AAW0UQV6_SCYPA</name>
<keyword evidence="2" id="KW-0812">Transmembrane</keyword>
<feature type="transmembrane region" description="Helical" evidence="2">
    <location>
        <begin position="60"/>
        <end position="83"/>
    </location>
</feature>
<accession>A0AAW0UQV6</accession>
<feature type="region of interest" description="Disordered" evidence="1">
    <location>
        <begin position="159"/>
        <end position="188"/>
    </location>
</feature>
<feature type="region of interest" description="Disordered" evidence="1">
    <location>
        <begin position="1"/>
        <end position="25"/>
    </location>
</feature>